<dbReference type="Proteomes" id="UP000076503">
    <property type="component" value="Unassembled WGS sequence"/>
</dbReference>
<evidence type="ECO:0000313" key="1">
    <source>
        <dbReference type="EMBL" id="KZN51480.1"/>
    </source>
</evidence>
<proteinExistence type="predicted"/>
<protein>
    <recommendedName>
        <fullName evidence="3">Orphan protein</fullName>
    </recommendedName>
</protein>
<evidence type="ECO:0008006" key="3">
    <source>
        <dbReference type="Google" id="ProtNLM"/>
    </source>
</evidence>
<dbReference type="AlphaFoldDB" id="A0A167F1K7"/>
<evidence type="ECO:0000313" key="2">
    <source>
        <dbReference type="Proteomes" id="UP000076503"/>
    </source>
</evidence>
<sequence>MVLGNHYLVVSIEYMLSIFKSKLLLESEESQSLVELFLWAAEHFDSEYFLKNTQIVQPTEQYFPDRVTSVEEMAQSVFQRVRSYAGLTQWPIALTSPQMMSMQQTFPHFSLSDGLRGEDVVLTNKPSLPVHVSYNPNQINQPQDLVASMAGSMALMLIHHVGKLPPGGQQNLPVAADVLAIFMGFGTMICNTAYHFRGGCGSCYNPYANRQAALNEQESIFLHALVCHFKGDEQGGKHLKPHLKGMYKKAQKQLKKILQTSADPMLLALEDRSRA</sequence>
<dbReference type="EMBL" id="AUXZ01000068">
    <property type="protein sequence ID" value="KZN51480.1"/>
    <property type="molecule type" value="Genomic_DNA"/>
</dbReference>
<reference evidence="1 2" key="1">
    <citation type="submission" date="2013-07" db="EMBL/GenBank/DDBJ databases">
        <title>Comparative Genomic and Metabolomic Analysis of Twelve Strains of Pseudoalteromonas luteoviolacea.</title>
        <authorList>
            <person name="Vynne N.G."/>
            <person name="Mansson M."/>
            <person name="Gram L."/>
        </authorList>
    </citation>
    <scope>NUCLEOTIDE SEQUENCE [LARGE SCALE GENOMIC DNA]</scope>
    <source>
        <strain evidence="1 2">H33</strain>
    </source>
</reference>
<organism evidence="1 2">
    <name type="scientific">Pseudoalteromonas luteoviolacea H33</name>
    <dbReference type="NCBI Taxonomy" id="1365251"/>
    <lineage>
        <taxon>Bacteria</taxon>
        <taxon>Pseudomonadati</taxon>
        <taxon>Pseudomonadota</taxon>
        <taxon>Gammaproteobacteria</taxon>
        <taxon>Alteromonadales</taxon>
        <taxon>Pseudoalteromonadaceae</taxon>
        <taxon>Pseudoalteromonas</taxon>
    </lineage>
</organism>
<name>A0A167F1K7_9GAMM</name>
<comment type="caution">
    <text evidence="1">The sequence shown here is derived from an EMBL/GenBank/DDBJ whole genome shotgun (WGS) entry which is preliminary data.</text>
</comment>
<gene>
    <name evidence="1" type="ORF">N476_13915</name>
</gene>
<accession>A0A167F1K7</accession>
<dbReference type="PATRIC" id="fig|1365251.3.peg.1993"/>